<evidence type="ECO:0000313" key="1">
    <source>
        <dbReference type="EMBL" id="KIH45642.1"/>
    </source>
</evidence>
<dbReference type="InterPro" id="IPR029052">
    <property type="entry name" value="Metallo-depent_PP-like"/>
</dbReference>
<protein>
    <submittedName>
        <fullName evidence="1">Uncharacterized protein</fullName>
    </submittedName>
</protein>
<dbReference type="Gene3D" id="3.60.21.10">
    <property type="match status" value="1"/>
</dbReference>
<dbReference type="PANTHER" id="PTHR45867:SF10">
    <property type="entry name" value="PURPLE ACID PHOSPHATASE"/>
    <property type="match status" value="1"/>
</dbReference>
<evidence type="ECO:0000313" key="2">
    <source>
        <dbReference type="Proteomes" id="UP000054047"/>
    </source>
</evidence>
<gene>
    <name evidence="1" type="ORF">ANCDUO_24317</name>
</gene>
<dbReference type="OrthoDB" id="45007at2759"/>
<dbReference type="SUPFAM" id="SSF56300">
    <property type="entry name" value="Metallo-dependent phosphatases"/>
    <property type="match status" value="1"/>
</dbReference>
<accession>A0A0C2C7K7</accession>
<keyword evidence="2" id="KW-1185">Reference proteome</keyword>
<sequence>MEVTGVLCFEATAASNFDIGPVHWVGLSTEYYGYYQSLGKGPVFTQYNWLMQDLAVRTFAVISLFFVVHANSNRHHTPWIISYLHRPFYCSAEYNNDCSSFDNSL</sequence>
<dbReference type="EMBL" id="KN771743">
    <property type="protein sequence ID" value="KIH45642.1"/>
    <property type="molecule type" value="Genomic_DNA"/>
</dbReference>
<dbReference type="PANTHER" id="PTHR45867">
    <property type="entry name" value="PURPLE ACID PHOSPHATASE"/>
    <property type="match status" value="1"/>
</dbReference>
<dbReference type="AlphaFoldDB" id="A0A0C2C7K7"/>
<organism evidence="1 2">
    <name type="scientific">Ancylostoma duodenale</name>
    <dbReference type="NCBI Taxonomy" id="51022"/>
    <lineage>
        <taxon>Eukaryota</taxon>
        <taxon>Metazoa</taxon>
        <taxon>Ecdysozoa</taxon>
        <taxon>Nematoda</taxon>
        <taxon>Chromadorea</taxon>
        <taxon>Rhabditida</taxon>
        <taxon>Rhabditina</taxon>
        <taxon>Rhabditomorpha</taxon>
        <taxon>Strongyloidea</taxon>
        <taxon>Ancylostomatidae</taxon>
        <taxon>Ancylostomatinae</taxon>
        <taxon>Ancylostoma</taxon>
    </lineage>
</organism>
<name>A0A0C2C7K7_9BILA</name>
<reference evidence="1 2" key="1">
    <citation type="submission" date="2013-12" db="EMBL/GenBank/DDBJ databases">
        <title>Draft genome of the parsitic nematode Ancylostoma duodenale.</title>
        <authorList>
            <person name="Mitreva M."/>
        </authorList>
    </citation>
    <scope>NUCLEOTIDE SEQUENCE [LARGE SCALE GENOMIC DNA]</scope>
    <source>
        <strain evidence="1 2">Zhejiang</strain>
    </source>
</reference>
<proteinExistence type="predicted"/>
<dbReference type="Proteomes" id="UP000054047">
    <property type="component" value="Unassembled WGS sequence"/>
</dbReference>
<feature type="non-terminal residue" evidence="1">
    <location>
        <position position="105"/>
    </location>
</feature>